<dbReference type="Gene3D" id="1.10.10.2840">
    <property type="entry name" value="PucR C-terminal helix-turn-helix domain"/>
    <property type="match status" value="1"/>
</dbReference>
<reference evidence="3 4" key="1">
    <citation type="submission" date="2020-12" db="EMBL/GenBank/DDBJ databases">
        <title>Draft genome sequence of furan degrading bacterial strain FUR100.</title>
        <authorList>
            <person name="Woiski C."/>
        </authorList>
    </citation>
    <scope>NUCLEOTIDE SEQUENCE [LARGE SCALE GENOMIC DNA]</scope>
    <source>
        <strain evidence="3 4">FUR100</strain>
    </source>
</reference>
<evidence type="ECO:0000259" key="2">
    <source>
        <dbReference type="Pfam" id="PF13556"/>
    </source>
</evidence>
<feature type="domain" description="Purine catabolism PurC-like" evidence="1">
    <location>
        <begin position="7"/>
        <end position="118"/>
    </location>
</feature>
<name>A0A8I1A053_RHOER</name>
<dbReference type="InterPro" id="IPR051448">
    <property type="entry name" value="CdaR-like_regulators"/>
</dbReference>
<evidence type="ECO:0000313" key="3">
    <source>
        <dbReference type="EMBL" id="MBH5146498.1"/>
    </source>
</evidence>
<dbReference type="PANTHER" id="PTHR33744">
    <property type="entry name" value="CARBOHYDRATE DIACID REGULATOR"/>
    <property type="match status" value="1"/>
</dbReference>
<dbReference type="InterPro" id="IPR012914">
    <property type="entry name" value="PucR_dom"/>
</dbReference>
<dbReference type="InterPro" id="IPR025736">
    <property type="entry name" value="PucR_C-HTH_dom"/>
</dbReference>
<dbReference type="EMBL" id="JAECSB010000090">
    <property type="protein sequence ID" value="MBH5146498.1"/>
    <property type="molecule type" value="Genomic_DNA"/>
</dbReference>
<accession>A0A8I1A053</accession>
<gene>
    <name evidence="3" type="ORF">I3517_28225</name>
</gene>
<dbReference type="Pfam" id="PF13556">
    <property type="entry name" value="HTH_30"/>
    <property type="match status" value="1"/>
</dbReference>
<sequence length="516" mass="55327">MGMQLQDLLDAPELRLSMLHDEDGASRRAIRWAYTTDLLDPGRYLVGGELVLSGLMWRRTEADSDAFVGALAASGVSALVAGEGLYGFIPQDVIDACAAYRLPLLSVPADVSFGDITEFLLGRAAHDRISRLTASLVRQRQLLSAVAAGRALDELAMQVSHESGPPCWVFTSTGRIIVSGARSLTDADLDTLTSAAMAAERLPTSVSNDGGDIYSVFSIGSSLRRHRTLSWYLAVGGDWNELPAPVLDAFGEFAAIAALDKTRREEGQLIARAIADDAILLFEDDSSTQETTTRLVQAGVDLTQGLVVVVAEMVGRPDLHEIVRVAVSDSLHLLGVPVSGIDSTGAVVALINSTSDEVLHTLRRALCRLTPGLGRSQLSVGVSSDVTGASLDGALRSARYARAIAGTGTESVQVRSASELSSSILLLGTVPDELRKTFTQQVLGPLLDYDARSDAQLIRTLEAFLGCSGSWNKAAEVLHVHLNTVRYRITRIQELTGRDLSRMDDRLDMFLALQSL</sequence>
<dbReference type="InterPro" id="IPR042070">
    <property type="entry name" value="PucR_C-HTH_sf"/>
</dbReference>
<keyword evidence="4" id="KW-1185">Reference proteome</keyword>
<feature type="domain" description="PucR C-terminal helix-turn-helix" evidence="2">
    <location>
        <begin position="457"/>
        <end position="514"/>
    </location>
</feature>
<evidence type="ECO:0000313" key="4">
    <source>
        <dbReference type="Proteomes" id="UP000627573"/>
    </source>
</evidence>
<dbReference type="Pfam" id="PF07905">
    <property type="entry name" value="PucR"/>
    <property type="match status" value="1"/>
</dbReference>
<organism evidence="3 4">
    <name type="scientific">Rhodococcus erythropolis</name>
    <name type="common">Arthrobacter picolinophilus</name>
    <dbReference type="NCBI Taxonomy" id="1833"/>
    <lineage>
        <taxon>Bacteria</taxon>
        <taxon>Bacillati</taxon>
        <taxon>Actinomycetota</taxon>
        <taxon>Actinomycetes</taxon>
        <taxon>Mycobacteriales</taxon>
        <taxon>Nocardiaceae</taxon>
        <taxon>Rhodococcus</taxon>
        <taxon>Rhodococcus erythropolis group</taxon>
    </lineage>
</organism>
<evidence type="ECO:0000259" key="1">
    <source>
        <dbReference type="Pfam" id="PF07905"/>
    </source>
</evidence>
<comment type="caution">
    <text evidence="3">The sequence shown here is derived from an EMBL/GenBank/DDBJ whole genome shotgun (WGS) entry which is preliminary data.</text>
</comment>
<dbReference type="PANTHER" id="PTHR33744:SF17">
    <property type="entry name" value="CONSERVED PROTEIN"/>
    <property type="match status" value="1"/>
</dbReference>
<proteinExistence type="predicted"/>
<dbReference type="AlphaFoldDB" id="A0A8I1A053"/>
<protein>
    <submittedName>
        <fullName evidence="3">PucR family transcriptional regulator</fullName>
    </submittedName>
</protein>
<dbReference type="Proteomes" id="UP000627573">
    <property type="component" value="Unassembled WGS sequence"/>
</dbReference>